<organism evidence="1 2">
    <name type="scientific">Rhizobium etli (strain CIAT 652)</name>
    <dbReference type="NCBI Taxonomy" id="491916"/>
    <lineage>
        <taxon>Bacteria</taxon>
        <taxon>Pseudomonadati</taxon>
        <taxon>Pseudomonadota</taxon>
        <taxon>Alphaproteobacteria</taxon>
        <taxon>Hyphomicrobiales</taxon>
        <taxon>Rhizobiaceae</taxon>
        <taxon>Rhizobium/Agrobacterium group</taxon>
        <taxon>Rhizobium</taxon>
    </lineage>
</organism>
<dbReference type="EMBL" id="CP001074">
    <property type="protein sequence ID" value="ACE91707.1"/>
    <property type="molecule type" value="Genomic_DNA"/>
</dbReference>
<dbReference type="KEGG" id="rec:RHECIAT_CH0002755"/>
<sequence>MTYVTIILMPRSASDENQMPINLPSRNTSGLSCLDIMLPAIVTRRRSQSRQICRHAVDRRAQDFEPRWGIQ</sequence>
<reference evidence="1 2" key="1">
    <citation type="submission" date="2008-04" db="EMBL/GenBank/DDBJ databases">
        <title>Genome diversity and DNA divergence of Rhizobium etli.</title>
        <authorList>
            <person name="Gonzalez V."/>
            <person name="Acosta J.L."/>
            <person name="Santamaria R.I."/>
            <person name="Bustos P."/>
            <person name="Hernandez-Gonzalez I.L."/>
            <person name="Fernandez J.L."/>
            <person name="Diaz R."/>
            <person name="Flores M."/>
            <person name="Mora J."/>
            <person name="Palacios R."/>
            <person name="Davila G."/>
        </authorList>
    </citation>
    <scope>NUCLEOTIDE SEQUENCE [LARGE SCALE GENOMIC DNA]</scope>
    <source>
        <strain evidence="1 2">CIAT 652</strain>
    </source>
</reference>
<accession>B3PSK9</accession>
<dbReference type="Proteomes" id="UP000008817">
    <property type="component" value="Chromosome"/>
</dbReference>
<protein>
    <submittedName>
        <fullName evidence="1">Uncharacterized protein</fullName>
    </submittedName>
</protein>
<dbReference type="AlphaFoldDB" id="B3PSK9"/>
<dbReference type="HOGENOM" id="CLU_2737222_0_0_5"/>
<proteinExistence type="predicted"/>
<name>B3PSK9_RHIE6</name>
<evidence type="ECO:0000313" key="2">
    <source>
        <dbReference type="Proteomes" id="UP000008817"/>
    </source>
</evidence>
<gene>
    <name evidence="1" type="ordered locus">RHECIAT_CH0002755</name>
</gene>
<evidence type="ECO:0000313" key="1">
    <source>
        <dbReference type="EMBL" id="ACE91707.1"/>
    </source>
</evidence>